<reference evidence="1 2" key="1">
    <citation type="submission" date="2019-04" db="EMBL/GenBank/DDBJ databases">
        <authorList>
            <person name="Park S."/>
            <person name="Yoon J.-H."/>
        </authorList>
    </citation>
    <scope>NUCLEOTIDE SEQUENCE [LARGE SCALE GENOMIC DNA]</scope>
    <source>
        <strain evidence="1 2">HJM-18</strain>
    </source>
</reference>
<protein>
    <recommendedName>
        <fullName evidence="3">23S rRNA (Guanine(2445)-N(2))/(Guanine(2069)-N(7))-methyltransferase</fullName>
    </recommendedName>
</protein>
<keyword evidence="2" id="KW-1185">Reference proteome</keyword>
<evidence type="ECO:0008006" key="3">
    <source>
        <dbReference type="Google" id="ProtNLM"/>
    </source>
</evidence>
<dbReference type="RefSeq" id="WP_135804737.1">
    <property type="nucleotide sequence ID" value="NZ_SRPF01000103.1"/>
</dbReference>
<evidence type="ECO:0000313" key="1">
    <source>
        <dbReference type="EMBL" id="TGN37497.1"/>
    </source>
</evidence>
<evidence type="ECO:0000313" key="2">
    <source>
        <dbReference type="Proteomes" id="UP000298325"/>
    </source>
</evidence>
<dbReference type="Gene3D" id="3.40.50.150">
    <property type="entry name" value="Vaccinia Virus protein VP39"/>
    <property type="match status" value="1"/>
</dbReference>
<comment type="caution">
    <text evidence="1">The sequence shown here is derived from an EMBL/GenBank/DDBJ whole genome shotgun (WGS) entry which is preliminary data.</text>
</comment>
<dbReference type="AlphaFoldDB" id="A0A4Z1BL23"/>
<gene>
    <name evidence="1" type="ORF">E5Q11_17740</name>
</gene>
<dbReference type="Proteomes" id="UP000298325">
    <property type="component" value="Unassembled WGS sequence"/>
</dbReference>
<feature type="non-terminal residue" evidence="1">
    <location>
        <position position="1"/>
    </location>
</feature>
<proteinExistence type="predicted"/>
<dbReference type="EMBL" id="SRPF01000103">
    <property type="protein sequence ID" value="TGN37497.1"/>
    <property type="molecule type" value="Genomic_DNA"/>
</dbReference>
<sequence>ISQAMQRLTSEGLLIFSNNFRRFKLDDSVEADYAVLEVSKDTLDKDFQRNARIHRCWHIQHKL</sequence>
<accession>A0A4Z1BL23</accession>
<organism evidence="1 2">
    <name type="scientific">Marinobacter confluentis</name>
    <dbReference type="NCBI Taxonomy" id="1697557"/>
    <lineage>
        <taxon>Bacteria</taxon>
        <taxon>Pseudomonadati</taxon>
        <taxon>Pseudomonadota</taxon>
        <taxon>Gammaproteobacteria</taxon>
        <taxon>Pseudomonadales</taxon>
        <taxon>Marinobacteraceae</taxon>
        <taxon>Marinobacter</taxon>
    </lineage>
</organism>
<dbReference type="InterPro" id="IPR029063">
    <property type="entry name" value="SAM-dependent_MTases_sf"/>
</dbReference>
<dbReference type="OrthoDB" id="9809404at2"/>
<name>A0A4Z1BL23_9GAMM</name>